<comment type="caution">
    <text evidence="2">The sequence shown here is derived from an EMBL/GenBank/DDBJ whole genome shotgun (WGS) entry which is preliminary data.</text>
</comment>
<accession>A0ABN7W6D0</accession>
<protein>
    <submittedName>
        <fullName evidence="2">35643_t:CDS:1</fullName>
    </submittedName>
</protein>
<organism evidence="2 3">
    <name type="scientific">Gigaspora margarita</name>
    <dbReference type="NCBI Taxonomy" id="4874"/>
    <lineage>
        <taxon>Eukaryota</taxon>
        <taxon>Fungi</taxon>
        <taxon>Fungi incertae sedis</taxon>
        <taxon>Mucoromycota</taxon>
        <taxon>Glomeromycotina</taxon>
        <taxon>Glomeromycetes</taxon>
        <taxon>Diversisporales</taxon>
        <taxon>Gigasporaceae</taxon>
        <taxon>Gigaspora</taxon>
    </lineage>
</organism>
<feature type="compositionally biased region" description="Basic and acidic residues" evidence="1">
    <location>
        <begin position="10"/>
        <end position="31"/>
    </location>
</feature>
<dbReference type="Proteomes" id="UP000789901">
    <property type="component" value="Unassembled WGS sequence"/>
</dbReference>
<keyword evidence="3" id="KW-1185">Reference proteome</keyword>
<evidence type="ECO:0000313" key="2">
    <source>
        <dbReference type="EMBL" id="CAG8818899.1"/>
    </source>
</evidence>
<reference evidence="2 3" key="1">
    <citation type="submission" date="2021-06" db="EMBL/GenBank/DDBJ databases">
        <authorList>
            <person name="Kallberg Y."/>
            <person name="Tangrot J."/>
            <person name="Rosling A."/>
        </authorList>
    </citation>
    <scope>NUCLEOTIDE SEQUENCE [LARGE SCALE GENOMIC DNA]</scope>
    <source>
        <strain evidence="2 3">120-4 pot B 10/14</strain>
    </source>
</reference>
<evidence type="ECO:0000256" key="1">
    <source>
        <dbReference type="SAM" id="MobiDB-lite"/>
    </source>
</evidence>
<name>A0ABN7W6D0_GIGMA</name>
<sequence>MKGVEINMNESEHKEDSSKEKSDKEKAKFGKTNEKYISNEAKKENWEQFRVELDRILKNKKALELCEKQIMHKNEQDHLDEIWSIIERATIEAANKSLPKKKMRFIRDRLGLPIEETDKLEFNLTIKKINTDLQLEIQQAEDI</sequence>
<evidence type="ECO:0000313" key="3">
    <source>
        <dbReference type="Proteomes" id="UP000789901"/>
    </source>
</evidence>
<dbReference type="EMBL" id="CAJVQB010032843">
    <property type="protein sequence ID" value="CAG8818899.1"/>
    <property type="molecule type" value="Genomic_DNA"/>
</dbReference>
<feature type="region of interest" description="Disordered" evidence="1">
    <location>
        <begin position="1"/>
        <end position="31"/>
    </location>
</feature>
<proteinExistence type="predicted"/>
<gene>
    <name evidence="2" type="ORF">GMARGA_LOCUS27172</name>
</gene>